<keyword evidence="1" id="KW-0472">Membrane</keyword>
<keyword evidence="1" id="KW-0812">Transmembrane</keyword>
<name>A0A919GU91_9ACTN</name>
<comment type="caution">
    <text evidence="2">The sequence shown here is derived from an EMBL/GenBank/DDBJ whole genome shotgun (WGS) entry which is preliminary data.</text>
</comment>
<organism evidence="2 3">
    <name type="scientific">Streptomyces xanthophaeus</name>
    <dbReference type="NCBI Taxonomy" id="67385"/>
    <lineage>
        <taxon>Bacteria</taxon>
        <taxon>Bacillati</taxon>
        <taxon>Actinomycetota</taxon>
        <taxon>Actinomycetes</taxon>
        <taxon>Kitasatosporales</taxon>
        <taxon>Streptomycetaceae</taxon>
        <taxon>Streptomyces</taxon>
    </lineage>
</organism>
<dbReference type="Proteomes" id="UP000600026">
    <property type="component" value="Unassembled WGS sequence"/>
</dbReference>
<accession>A0A919GU91</accession>
<feature type="transmembrane region" description="Helical" evidence="1">
    <location>
        <begin position="88"/>
        <end position="105"/>
    </location>
</feature>
<proteinExistence type="predicted"/>
<gene>
    <name evidence="2" type="ORF">Sxan_22920</name>
</gene>
<feature type="transmembrane region" description="Helical" evidence="1">
    <location>
        <begin position="12"/>
        <end position="31"/>
    </location>
</feature>
<evidence type="ECO:0008006" key="4">
    <source>
        <dbReference type="Google" id="ProtNLM"/>
    </source>
</evidence>
<dbReference type="InterPro" id="IPR009339">
    <property type="entry name" value="DUF998"/>
</dbReference>
<dbReference type="AlphaFoldDB" id="A0A919GU91"/>
<dbReference type="EMBL" id="BNEE01000006">
    <property type="protein sequence ID" value="GHI84928.1"/>
    <property type="molecule type" value="Genomic_DNA"/>
</dbReference>
<keyword evidence="3" id="KW-1185">Reference proteome</keyword>
<feature type="transmembrane region" description="Helical" evidence="1">
    <location>
        <begin position="125"/>
        <end position="142"/>
    </location>
</feature>
<keyword evidence="1" id="KW-1133">Transmembrane helix</keyword>
<dbReference type="OrthoDB" id="4281143at2"/>
<sequence length="219" mass="22367">MAISTRRSVLRFLAPVVWAAVVLAAGAALWSPGDTDPGLSPLAYTVSDFAALDRGGPIETTMALLGGVSAVLLVVTRKRIAIMRGLPSVLLGVWAVGLVVAALVPTDPLTSDLSAPAHVHRYASVLAFTALPAAGLLLSRRIGTGRGAEGTARWLRVLSCAAFAAAVVMAYAAGPGGRELIGLAERVLLGGEVALLGVLGWYVHQPVQAASVRCGSGTL</sequence>
<reference evidence="2" key="1">
    <citation type="submission" date="2020-09" db="EMBL/GenBank/DDBJ databases">
        <title>Whole genome shotgun sequence of Streptomyces xanthophaeus NBRC 12829.</title>
        <authorList>
            <person name="Komaki H."/>
            <person name="Tamura T."/>
        </authorList>
    </citation>
    <scope>NUCLEOTIDE SEQUENCE</scope>
    <source>
        <strain evidence="2">NBRC 12829</strain>
    </source>
</reference>
<feature type="transmembrane region" description="Helical" evidence="1">
    <location>
        <begin position="58"/>
        <end position="76"/>
    </location>
</feature>
<evidence type="ECO:0000313" key="3">
    <source>
        <dbReference type="Proteomes" id="UP000600026"/>
    </source>
</evidence>
<evidence type="ECO:0000313" key="2">
    <source>
        <dbReference type="EMBL" id="GHI84928.1"/>
    </source>
</evidence>
<feature type="transmembrane region" description="Helical" evidence="1">
    <location>
        <begin position="154"/>
        <end position="174"/>
    </location>
</feature>
<dbReference type="Pfam" id="PF06197">
    <property type="entry name" value="DUF998"/>
    <property type="match status" value="1"/>
</dbReference>
<dbReference type="RefSeq" id="WP_078904019.1">
    <property type="nucleotide sequence ID" value="NZ_BNEE01000006.1"/>
</dbReference>
<evidence type="ECO:0000256" key="1">
    <source>
        <dbReference type="SAM" id="Phobius"/>
    </source>
</evidence>
<protein>
    <recommendedName>
        <fullName evidence="4">DUF998 domain-containing protein</fullName>
    </recommendedName>
</protein>